<dbReference type="RefSeq" id="XP_014151799.1">
    <property type="nucleotide sequence ID" value="XM_014296324.1"/>
</dbReference>
<dbReference type="EMBL" id="KQ242606">
    <property type="protein sequence ID" value="KNC77897.1"/>
    <property type="molecule type" value="Genomic_DNA"/>
</dbReference>
<reference evidence="1 2" key="1">
    <citation type="submission" date="2011-02" db="EMBL/GenBank/DDBJ databases">
        <title>The Genome Sequence of Sphaeroforma arctica JP610.</title>
        <authorList>
            <consortium name="The Broad Institute Genome Sequencing Platform"/>
            <person name="Russ C."/>
            <person name="Cuomo C."/>
            <person name="Young S.K."/>
            <person name="Zeng Q."/>
            <person name="Gargeya S."/>
            <person name="Alvarado L."/>
            <person name="Berlin A."/>
            <person name="Chapman S.B."/>
            <person name="Chen Z."/>
            <person name="Freedman E."/>
            <person name="Gellesch M."/>
            <person name="Goldberg J."/>
            <person name="Griggs A."/>
            <person name="Gujja S."/>
            <person name="Heilman E."/>
            <person name="Heiman D."/>
            <person name="Howarth C."/>
            <person name="Mehta T."/>
            <person name="Neiman D."/>
            <person name="Pearson M."/>
            <person name="Roberts A."/>
            <person name="Saif S."/>
            <person name="Shea T."/>
            <person name="Shenoy N."/>
            <person name="Sisk P."/>
            <person name="Stolte C."/>
            <person name="Sykes S."/>
            <person name="White J."/>
            <person name="Yandava C."/>
            <person name="Burger G."/>
            <person name="Gray M.W."/>
            <person name="Holland P.W.H."/>
            <person name="King N."/>
            <person name="Lang F.B.F."/>
            <person name="Roger A.J."/>
            <person name="Ruiz-Trillo I."/>
            <person name="Haas B."/>
            <person name="Nusbaum C."/>
            <person name="Birren B."/>
        </authorList>
    </citation>
    <scope>NUCLEOTIDE SEQUENCE [LARGE SCALE GENOMIC DNA]</scope>
    <source>
        <strain evidence="1 2">JP610</strain>
    </source>
</reference>
<accession>A0A0L0FM99</accession>
<proteinExistence type="predicted"/>
<gene>
    <name evidence="1" type="ORF">SARC_09654</name>
</gene>
<keyword evidence="2" id="KW-1185">Reference proteome</keyword>
<dbReference type="eggNOG" id="ENOG502S2EN">
    <property type="taxonomic scope" value="Eukaryota"/>
</dbReference>
<name>A0A0L0FM99_9EUKA</name>
<evidence type="ECO:0000313" key="1">
    <source>
        <dbReference type="EMBL" id="KNC77897.1"/>
    </source>
</evidence>
<dbReference type="AlphaFoldDB" id="A0A0L0FM99"/>
<evidence type="ECO:0008006" key="3">
    <source>
        <dbReference type="Google" id="ProtNLM"/>
    </source>
</evidence>
<protein>
    <recommendedName>
        <fullName evidence="3">Mannitol dehydrogenase C-terminal domain-containing protein</fullName>
    </recommendedName>
</protein>
<sequence>MTNLCKRIHIHLAAGKLGLGLALPELARKSDQAVITVQRASKQFKELASRAPITVPFRVNDAKICNFAVVSSVPQLHSALEAKESVDDSDSNGARMILLLSEDDSVVGAAAKLGTSFSTSLGPGLDKVTKSTLDAGALLDTEVSKNQRKKLYACENDHEAVEKLGKDLDKYIEVVPMLVDKICIDRIIGVEDGIKCTTESWEGYILPMDAASENPTVENEETNPWPTNSVTVFANNAATEEYLFKRKWYLVNGTHTTLAFLTVRNKEGDDHKGLPDGDHPLITYEKSTAQQRKVIDHWCVARAVMLFEEHTIDAICDGLYTMKEISEKRVPEGEVFNRTINYYHKVLQRMGAVDDMSQRVFDNDVKESFRIRLQPVGEFYREHAELSDLSKQFLQHVNVDEEELRKSIHHFTEVSEQFTMDSEEAI</sequence>
<dbReference type="GeneID" id="25910158"/>
<organism evidence="1 2">
    <name type="scientific">Sphaeroforma arctica JP610</name>
    <dbReference type="NCBI Taxonomy" id="667725"/>
    <lineage>
        <taxon>Eukaryota</taxon>
        <taxon>Ichthyosporea</taxon>
        <taxon>Ichthyophonida</taxon>
        <taxon>Sphaeroforma</taxon>
    </lineage>
</organism>
<dbReference type="OrthoDB" id="188715at2759"/>
<dbReference type="Proteomes" id="UP000054560">
    <property type="component" value="Unassembled WGS sequence"/>
</dbReference>
<evidence type="ECO:0000313" key="2">
    <source>
        <dbReference type="Proteomes" id="UP000054560"/>
    </source>
</evidence>